<evidence type="ECO:0000256" key="1">
    <source>
        <dbReference type="ARBA" id="ARBA00004651"/>
    </source>
</evidence>
<evidence type="ECO:0000259" key="9">
    <source>
        <dbReference type="PROSITE" id="PS50928"/>
    </source>
</evidence>
<dbReference type="Pfam" id="PF00528">
    <property type="entry name" value="BPD_transp_1"/>
    <property type="match status" value="1"/>
</dbReference>
<dbReference type="EMBL" id="BMYO01000007">
    <property type="protein sequence ID" value="GHD65977.1"/>
    <property type="molecule type" value="Genomic_DNA"/>
</dbReference>
<feature type="transmembrane region" description="Helical" evidence="7">
    <location>
        <begin position="107"/>
        <end position="126"/>
    </location>
</feature>
<evidence type="ECO:0000256" key="8">
    <source>
        <dbReference type="SAM" id="MobiDB-lite"/>
    </source>
</evidence>
<proteinExistence type="inferred from homology"/>
<evidence type="ECO:0000313" key="10">
    <source>
        <dbReference type="EMBL" id="GHD65977.1"/>
    </source>
</evidence>
<feature type="transmembrane region" description="Helical" evidence="7">
    <location>
        <begin position="268"/>
        <end position="290"/>
    </location>
</feature>
<evidence type="ECO:0000313" key="11">
    <source>
        <dbReference type="Proteomes" id="UP000604737"/>
    </source>
</evidence>
<keyword evidence="5 7" id="KW-1133">Transmembrane helix</keyword>
<organism evidence="10 11">
    <name type="scientific">Jeongeupia chitinilytica</name>
    <dbReference type="NCBI Taxonomy" id="1041641"/>
    <lineage>
        <taxon>Bacteria</taxon>
        <taxon>Pseudomonadati</taxon>
        <taxon>Pseudomonadota</taxon>
        <taxon>Betaproteobacteria</taxon>
        <taxon>Neisseriales</taxon>
        <taxon>Chitinibacteraceae</taxon>
        <taxon>Jeongeupia</taxon>
    </lineage>
</organism>
<sequence>MSASHSAEKALSASAQDSRNTQKRSRTMASSRKTRLALALAGQYAGLIAFAIFTCFPFVWALSVGLSADPSNTWLFPRSFWPTDPSIMWFERVFTEMPFLAYLKNSTIMSFWTIVAVVVISVLAGYPLARLKFPGRNLIFVAIIATLMLPSEVNIIPNFITLKHLGLLDSYTGAIIPNFAGAFGIFLMKQAFEQIPQDLIDAARVDGATELQILWRVMVPVSAPSIAALSIFTLVNAWNDYLWPSIVMTTRDKLPLAVGVFNDLTGPFAVSTSLVMAAIVLTVLPVLIFFSFTQRYFISGLDGAVK</sequence>
<comment type="subcellular location">
    <subcellularLocation>
        <location evidence="1 7">Cell membrane</location>
        <topology evidence="1 7">Multi-pass membrane protein</topology>
    </subcellularLocation>
</comment>
<evidence type="ECO:0000256" key="6">
    <source>
        <dbReference type="ARBA" id="ARBA00023136"/>
    </source>
</evidence>
<dbReference type="PANTHER" id="PTHR43744">
    <property type="entry name" value="ABC TRANSPORTER PERMEASE PROTEIN MG189-RELATED-RELATED"/>
    <property type="match status" value="1"/>
</dbReference>
<dbReference type="PANTHER" id="PTHR43744:SF3">
    <property type="entry name" value="LACTOSE TRANSPORT SYSTEM PERMEASE PROTEIN LACG"/>
    <property type="match status" value="1"/>
</dbReference>
<evidence type="ECO:0000256" key="4">
    <source>
        <dbReference type="ARBA" id="ARBA00022692"/>
    </source>
</evidence>
<comment type="similarity">
    <text evidence="7">Belongs to the binding-protein-dependent transport system permease family.</text>
</comment>
<dbReference type="CDD" id="cd06261">
    <property type="entry name" value="TM_PBP2"/>
    <property type="match status" value="1"/>
</dbReference>
<protein>
    <submittedName>
        <fullName evidence="10">ABC transporter permease</fullName>
    </submittedName>
</protein>
<comment type="caution">
    <text evidence="10">The sequence shown here is derived from an EMBL/GenBank/DDBJ whole genome shotgun (WGS) entry which is preliminary data.</text>
</comment>
<dbReference type="Gene3D" id="1.10.3720.10">
    <property type="entry name" value="MetI-like"/>
    <property type="match status" value="1"/>
</dbReference>
<gene>
    <name evidence="10" type="ORF">GCM10007350_27410</name>
</gene>
<feature type="domain" description="ABC transmembrane type-1" evidence="9">
    <location>
        <begin position="103"/>
        <end position="293"/>
    </location>
</feature>
<evidence type="ECO:0000256" key="5">
    <source>
        <dbReference type="ARBA" id="ARBA00022989"/>
    </source>
</evidence>
<feature type="transmembrane region" description="Helical" evidence="7">
    <location>
        <begin position="36"/>
        <end position="62"/>
    </location>
</feature>
<evidence type="ECO:0000256" key="7">
    <source>
        <dbReference type="RuleBase" id="RU363032"/>
    </source>
</evidence>
<dbReference type="InterPro" id="IPR035906">
    <property type="entry name" value="MetI-like_sf"/>
</dbReference>
<keyword evidence="2 7" id="KW-0813">Transport</keyword>
<name>A0ABQ3H412_9NEIS</name>
<keyword evidence="3" id="KW-1003">Cell membrane</keyword>
<feature type="transmembrane region" description="Helical" evidence="7">
    <location>
        <begin position="138"/>
        <end position="160"/>
    </location>
</feature>
<dbReference type="PROSITE" id="PS50928">
    <property type="entry name" value="ABC_TM1"/>
    <property type="match status" value="1"/>
</dbReference>
<keyword evidence="4 7" id="KW-0812">Transmembrane</keyword>
<accession>A0ABQ3H412</accession>
<evidence type="ECO:0000256" key="3">
    <source>
        <dbReference type="ARBA" id="ARBA00022475"/>
    </source>
</evidence>
<feature type="transmembrane region" description="Helical" evidence="7">
    <location>
        <begin position="172"/>
        <end position="192"/>
    </location>
</feature>
<reference evidence="11" key="1">
    <citation type="journal article" date="2019" name="Int. J. Syst. Evol. Microbiol.">
        <title>The Global Catalogue of Microorganisms (GCM) 10K type strain sequencing project: providing services to taxonomists for standard genome sequencing and annotation.</title>
        <authorList>
            <consortium name="The Broad Institute Genomics Platform"/>
            <consortium name="The Broad Institute Genome Sequencing Center for Infectious Disease"/>
            <person name="Wu L."/>
            <person name="Ma J."/>
        </authorList>
    </citation>
    <scope>NUCLEOTIDE SEQUENCE [LARGE SCALE GENOMIC DNA]</scope>
    <source>
        <strain evidence="11">KCTC 23701</strain>
    </source>
</reference>
<evidence type="ECO:0000256" key="2">
    <source>
        <dbReference type="ARBA" id="ARBA00022448"/>
    </source>
</evidence>
<dbReference type="SUPFAM" id="SSF161098">
    <property type="entry name" value="MetI-like"/>
    <property type="match status" value="1"/>
</dbReference>
<keyword evidence="11" id="KW-1185">Reference proteome</keyword>
<feature type="region of interest" description="Disordered" evidence="8">
    <location>
        <begin position="1"/>
        <end position="29"/>
    </location>
</feature>
<feature type="transmembrane region" description="Helical" evidence="7">
    <location>
        <begin position="213"/>
        <end position="235"/>
    </location>
</feature>
<dbReference type="Proteomes" id="UP000604737">
    <property type="component" value="Unassembled WGS sequence"/>
</dbReference>
<dbReference type="InterPro" id="IPR000515">
    <property type="entry name" value="MetI-like"/>
</dbReference>
<keyword evidence="6 7" id="KW-0472">Membrane</keyword>